<sequence>MPGRTVAVIVVFGSINIDLIGQAPTLMRPGETVLGTSLEFSPGGKGGNQALAASRAGAEVKMVGCVGGDDFATRALALLSEAEIDLSGVRRMDRHTGTALIIVDDAGENMITVLPGANSRLTAAALEQAGIAEGDYLLLQLETPMEGVLGAAALARENGAKVVLNLAPFMDFDLALLDNVDVLVVNETELAGVLKMLDAPKLDETEAVVWLSEKFGNIVVATLGSRGAIAAADGTVTTVPSLKIKPVDTVGAGDTFVGYLAAGLAEGNELSPAMKRASVAAGLACLTPGAQPSIPERAAVEDRLAAGENSTAK</sequence>
<feature type="domain" description="Carbohydrate kinase PfkB" evidence="10">
    <location>
        <begin position="9"/>
        <end position="296"/>
    </location>
</feature>
<dbReference type="PANTHER" id="PTHR10584:SF166">
    <property type="entry name" value="RIBOKINASE"/>
    <property type="match status" value="1"/>
</dbReference>
<comment type="similarity">
    <text evidence="9">Belongs to the carbohydrate kinase PfkB family. Ribokinase subfamily.</text>
</comment>
<gene>
    <name evidence="9" type="primary">rbsK</name>
    <name evidence="11" type="ORF">OF122_19130</name>
</gene>
<evidence type="ECO:0000259" key="10">
    <source>
        <dbReference type="Pfam" id="PF00294"/>
    </source>
</evidence>
<evidence type="ECO:0000256" key="3">
    <source>
        <dbReference type="ARBA" id="ARBA00022741"/>
    </source>
</evidence>
<comment type="subunit">
    <text evidence="9">Homodimer.</text>
</comment>
<feature type="binding site" evidence="9">
    <location>
        <position position="289"/>
    </location>
    <ligand>
        <name>K(+)</name>
        <dbReference type="ChEBI" id="CHEBI:29103"/>
    </ligand>
</feature>
<dbReference type="RefSeq" id="WP_264225759.1">
    <property type="nucleotide sequence ID" value="NZ_CP107716.1"/>
</dbReference>
<dbReference type="InterPro" id="IPR002139">
    <property type="entry name" value="Ribo/fructo_kinase"/>
</dbReference>
<dbReference type="PRINTS" id="PR00990">
    <property type="entry name" value="RIBOKINASE"/>
</dbReference>
<evidence type="ECO:0000256" key="8">
    <source>
        <dbReference type="ARBA" id="ARBA00023277"/>
    </source>
</evidence>
<feature type="binding site" evidence="9">
    <location>
        <begin position="222"/>
        <end position="227"/>
    </location>
    <ligand>
        <name>ATP</name>
        <dbReference type="ChEBI" id="CHEBI:30616"/>
    </ligand>
</feature>
<comment type="pathway">
    <text evidence="9">Carbohydrate metabolism; D-ribose degradation; D-ribose 5-phosphate from beta-D-ribopyranose: step 2/2.</text>
</comment>
<keyword evidence="6 9" id="KW-0460">Magnesium</keyword>
<feature type="binding site" evidence="9">
    <location>
        <position position="250"/>
    </location>
    <ligand>
        <name>K(+)</name>
        <dbReference type="ChEBI" id="CHEBI:29103"/>
    </ligand>
</feature>
<keyword evidence="4 9" id="KW-0418">Kinase</keyword>
<feature type="binding site" evidence="9">
    <location>
        <position position="186"/>
    </location>
    <ligand>
        <name>ATP</name>
        <dbReference type="ChEBI" id="CHEBI:30616"/>
    </ligand>
</feature>
<feature type="binding site" evidence="9">
    <location>
        <position position="254"/>
    </location>
    <ligand>
        <name>substrate</name>
    </ligand>
</feature>
<feature type="binding site" evidence="9">
    <location>
        <begin position="44"/>
        <end position="48"/>
    </location>
    <ligand>
        <name>substrate</name>
    </ligand>
</feature>
<keyword evidence="3 9" id="KW-0547">Nucleotide-binding</keyword>
<protein>
    <recommendedName>
        <fullName evidence="9">Ribokinase</fullName>
        <shortName evidence="9">RK</shortName>
        <ecNumber evidence="9">2.7.1.15</ecNumber>
    </recommendedName>
</protein>
<evidence type="ECO:0000256" key="9">
    <source>
        <dbReference type="HAMAP-Rule" id="MF_01987"/>
    </source>
</evidence>
<comment type="catalytic activity">
    <reaction evidence="9">
        <text>D-ribose + ATP = D-ribose 5-phosphate + ADP + H(+)</text>
        <dbReference type="Rhea" id="RHEA:13697"/>
        <dbReference type="ChEBI" id="CHEBI:15378"/>
        <dbReference type="ChEBI" id="CHEBI:30616"/>
        <dbReference type="ChEBI" id="CHEBI:47013"/>
        <dbReference type="ChEBI" id="CHEBI:78346"/>
        <dbReference type="ChEBI" id="CHEBI:456216"/>
        <dbReference type="EC" id="2.7.1.15"/>
    </reaction>
</comment>
<comment type="subcellular location">
    <subcellularLocation>
        <location evidence="9">Cytoplasm</location>
    </subcellularLocation>
</comment>
<evidence type="ECO:0000313" key="12">
    <source>
        <dbReference type="Proteomes" id="UP001163882"/>
    </source>
</evidence>
<evidence type="ECO:0000256" key="4">
    <source>
        <dbReference type="ARBA" id="ARBA00022777"/>
    </source>
</evidence>
<evidence type="ECO:0000256" key="2">
    <source>
        <dbReference type="ARBA" id="ARBA00022723"/>
    </source>
</evidence>
<dbReference type="SUPFAM" id="SSF53613">
    <property type="entry name" value="Ribokinase-like"/>
    <property type="match status" value="1"/>
</dbReference>
<dbReference type="EMBL" id="CP107716">
    <property type="protein sequence ID" value="UYQ72119.1"/>
    <property type="molecule type" value="Genomic_DNA"/>
</dbReference>
<dbReference type="InterPro" id="IPR029056">
    <property type="entry name" value="Ribokinase-like"/>
</dbReference>
<proteinExistence type="inferred from homology"/>
<evidence type="ECO:0000256" key="5">
    <source>
        <dbReference type="ARBA" id="ARBA00022840"/>
    </source>
</evidence>
<dbReference type="InterPro" id="IPR011877">
    <property type="entry name" value="Ribokinase"/>
</dbReference>
<keyword evidence="5 9" id="KW-0067">ATP-binding</keyword>
<feature type="binding site" evidence="9">
    <location>
        <position position="293"/>
    </location>
    <ligand>
        <name>K(+)</name>
        <dbReference type="ChEBI" id="CHEBI:29103"/>
    </ligand>
</feature>
<evidence type="ECO:0000313" key="11">
    <source>
        <dbReference type="EMBL" id="UYQ72119.1"/>
    </source>
</evidence>
<keyword evidence="12" id="KW-1185">Reference proteome</keyword>
<evidence type="ECO:0000256" key="6">
    <source>
        <dbReference type="ARBA" id="ARBA00022842"/>
    </source>
</evidence>
<keyword evidence="9" id="KW-0963">Cytoplasm</keyword>
<dbReference type="InterPro" id="IPR011611">
    <property type="entry name" value="PfkB_dom"/>
</dbReference>
<accession>A0ABY6IP05</accession>
<dbReference type="CDD" id="cd01174">
    <property type="entry name" value="ribokinase"/>
    <property type="match status" value="1"/>
</dbReference>
<feature type="binding site" evidence="9">
    <location>
        <begin position="16"/>
        <end position="18"/>
    </location>
    <ligand>
        <name>substrate</name>
    </ligand>
</feature>
<evidence type="ECO:0000256" key="1">
    <source>
        <dbReference type="ARBA" id="ARBA00022679"/>
    </source>
</evidence>
<comment type="caution">
    <text evidence="9">Lacks conserved residue(s) required for the propagation of feature annotation.</text>
</comment>
<feature type="binding site" evidence="9">
    <location>
        <position position="287"/>
    </location>
    <ligand>
        <name>K(+)</name>
        <dbReference type="ChEBI" id="CHEBI:29103"/>
    </ligand>
</feature>
<dbReference type="Gene3D" id="3.40.1190.20">
    <property type="match status" value="1"/>
</dbReference>
<feature type="binding site" evidence="9">
    <location>
        <position position="142"/>
    </location>
    <ligand>
        <name>substrate</name>
    </ligand>
</feature>
<reference evidence="11" key="1">
    <citation type="submission" date="2022-10" db="EMBL/GenBank/DDBJ databases">
        <title>YIM 151497 complete genome.</title>
        <authorList>
            <person name="Chen X."/>
        </authorList>
    </citation>
    <scope>NUCLEOTIDE SEQUENCE</scope>
    <source>
        <strain evidence="11">YIM 151497</strain>
    </source>
</reference>
<keyword evidence="7 9" id="KW-0630">Potassium</keyword>
<keyword evidence="2 9" id="KW-0479">Metal-binding</keyword>
<feature type="active site" description="Proton acceptor" evidence="9">
    <location>
        <position position="254"/>
    </location>
</feature>
<dbReference type="Pfam" id="PF00294">
    <property type="entry name" value="PfkB"/>
    <property type="match status" value="1"/>
</dbReference>
<feature type="binding site" evidence="9">
    <location>
        <begin position="253"/>
        <end position="254"/>
    </location>
    <ligand>
        <name>ATP</name>
        <dbReference type="ChEBI" id="CHEBI:30616"/>
    </ligand>
</feature>
<comment type="activity regulation">
    <text evidence="9">Activated by a monovalent cation that binds near, but not in, the active site. The most likely occupant of the site in vivo is potassium. Ion binding induces a conformational change that may alter substrate affinity.</text>
</comment>
<dbReference type="EC" id="2.7.1.15" evidence="9"/>
<comment type="function">
    <text evidence="9">Catalyzes the phosphorylation of ribose at O-5 in a reaction requiring ATP and magnesium. The resulting D-ribose-5-phosphate can then be used either for sythesis of nucleotides, histidine, and tryptophan, or as a component of the pentose phosphate pathway.</text>
</comment>
<feature type="binding site" evidence="9">
    <location>
        <position position="284"/>
    </location>
    <ligand>
        <name>K(+)</name>
        <dbReference type="ChEBI" id="CHEBI:29103"/>
    </ligand>
</feature>
<dbReference type="HAMAP" id="MF_01987">
    <property type="entry name" value="Ribokinase"/>
    <property type="match status" value="1"/>
</dbReference>
<dbReference type="Proteomes" id="UP001163882">
    <property type="component" value="Chromosome"/>
</dbReference>
<name>A0ABY6IP05_9HYPH</name>
<feature type="binding site" evidence="9">
    <location>
        <position position="248"/>
    </location>
    <ligand>
        <name>K(+)</name>
        <dbReference type="ChEBI" id="CHEBI:29103"/>
    </ligand>
</feature>
<keyword evidence="8 9" id="KW-0119">Carbohydrate metabolism</keyword>
<dbReference type="PANTHER" id="PTHR10584">
    <property type="entry name" value="SUGAR KINASE"/>
    <property type="match status" value="1"/>
</dbReference>
<evidence type="ECO:0000256" key="7">
    <source>
        <dbReference type="ARBA" id="ARBA00022958"/>
    </source>
</evidence>
<comment type="cofactor">
    <cofactor evidence="9">
        <name>Mg(2+)</name>
        <dbReference type="ChEBI" id="CHEBI:18420"/>
    </cofactor>
    <text evidence="9">Requires a divalent cation, most likely magnesium in vivo, as an electrophilic catalyst to aid phosphoryl group transfer. It is the chelate of the metal and the nucleotide that is the actual substrate.</text>
</comment>
<organism evidence="11 12">
    <name type="scientific">Pelagibacterium flavum</name>
    <dbReference type="NCBI Taxonomy" id="2984530"/>
    <lineage>
        <taxon>Bacteria</taxon>
        <taxon>Pseudomonadati</taxon>
        <taxon>Pseudomonadota</taxon>
        <taxon>Alphaproteobacteria</taxon>
        <taxon>Hyphomicrobiales</taxon>
        <taxon>Devosiaceae</taxon>
        <taxon>Pelagibacterium</taxon>
    </lineage>
</organism>
<keyword evidence="1 9" id="KW-0808">Transferase</keyword>